<proteinExistence type="predicted"/>
<organism evidence="2 3">
    <name type="scientific">Luedemannella flava</name>
    <dbReference type="NCBI Taxonomy" id="349316"/>
    <lineage>
        <taxon>Bacteria</taxon>
        <taxon>Bacillati</taxon>
        <taxon>Actinomycetota</taxon>
        <taxon>Actinomycetes</taxon>
        <taxon>Micromonosporales</taxon>
        <taxon>Micromonosporaceae</taxon>
        <taxon>Luedemannella</taxon>
    </lineage>
</organism>
<dbReference type="EMBL" id="BAAALT010000276">
    <property type="protein sequence ID" value="GAA1833006.1"/>
    <property type="molecule type" value="Genomic_DNA"/>
</dbReference>
<feature type="chain" id="PRO_5047357438" description="NodB homology domain-containing protein" evidence="1">
    <location>
        <begin position="29"/>
        <end position="671"/>
    </location>
</feature>
<feature type="signal peptide" evidence="1">
    <location>
        <begin position="1"/>
        <end position="28"/>
    </location>
</feature>
<evidence type="ECO:0008006" key="4">
    <source>
        <dbReference type="Google" id="ProtNLM"/>
    </source>
</evidence>
<evidence type="ECO:0000313" key="3">
    <source>
        <dbReference type="Proteomes" id="UP001500218"/>
    </source>
</evidence>
<keyword evidence="3" id="KW-1185">Reference proteome</keyword>
<sequence length="671" mass="71960">MRNRRMLAAAVATVAVAAVLSPFASAQAAPPTGVRVDLRVLIVSQGDVTTDAIASQLRTEGVPYDTVDLNDPNRPTITPQFLADTVGGVTRAKYQAIVLPNAAPFTDWSEYDAVVNYERQYGIRQVDAFVWPSYLVGMQTTTYGGSLDGIEATATAAARAGAFSYLRGPIAFEDITSAYWESYGYLPAAQADGTDAYGTTHLEPLVTAPIPGGGGTGVLVGEYTGDGREQLALTFVYNPQQWQARLLLPGIVDWMTEGVHLGEYRNYFSLHIDDVFEADARWSTAGNCTPGDDCVGSYTTTDIRMTAADVAEAVQWQSNNNFTFDMYFNANGSVEYIADHGSDPLTTALLANKSHFRWANHTWSHAFLGCEQDFTVVPWRCVTDPATGDPVYASQAQIEGEISQNLAWAATNGLTVDPDELVTGEHSGMRVLPQQTADNPHLAPALTATGIEWLGADNSRDHDQRGVGSALTVPRHPLNLFYNVATAAEEVDEYNWIYTSQANGGSGICETNPATTCITPLTSANDYNNYIVPTETRIALTHVLANDPRPHYIHQSNLAGDRLAYPLLERLLGTYRAAFASNTPIVCEPLKANGEVLGRQAAWTAALANGTVTAYLLNGVVTIEAPNGLDVPLTAPTGSQSGGTAFGQAYGGTRSAWVHSDGTPLTVTLPS</sequence>
<protein>
    <recommendedName>
        <fullName evidence="4">NodB homology domain-containing protein</fullName>
    </recommendedName>
</protein>
<evidence type="ECO:0000256" key="1">
    <source>
        <dbReference type="SAM" id="SignalP"/>
    </source>
</evidence>
<keyword evidence="1" id="KW-0732">Signal</keyword>
<accession>A0ABP4YWQ4</accession>
<dbReference type="Proteomes" id="UP001500218">
    <property type="component" value="Unassembled WGS sequence"/>
</dbReference>
<evidence type="ECO:0000313" key="2">
    <source>
        <dbReference type="EMBL" id="GAA1833006.1"/>
    </source>
</evidence>
<comment type="caution">
    <text evidence="2">The sequence shown here is derived from an EMBL/GenBank/DDBJ whole genome shotgun (WGS) entry which is preliminary data.</text>
</comment>
<gene>
    <name evidence="2" type="ORF">GCM10009682_59290</name>
</gene>
<reference evidence="3" key="1">
    <citation type="journal article" date="2019" name="Int. J. Syst. Evol. Microbiol.">
        <title>The Global Catalogue of Microorganisms (GCM) 10K type strain sequencing project: providing services to taxonomists for standard genome sequencing and annotation.</title>
        <authorList>
            <consortium name="The Broad Institute Genomics Platform"/>
            <consortium name="The Broad Institute Genome Sequencing Center for Infectious Disease"/>
            <person name="Wu L."/>
            <person name="Ma J."/>
        </authorList>
    </citation>
    <scope>NUCLEOTIDE SEQUENCE [LARGE SCALE GENOMIC DNA]</scope>
    <source>
        <strain evidence="3">JCM 13250</strain>
    </source>
</reference>
<name>A0ABP4YWQ4_9ACTN</name>